<evidence type="ECO:0000256" key="17">
    <source>
        <dbReference type="ARBA" id="ARBA00075819"/>
    </source>
</evidence>
<dbReference type="InterPro" id="IPR013332">
    <property type="entry name" value="KPR_N"/>
</dbReference>
<evidence type="ECO:0000256" key="3">
    <source>
        <dbReference type="ARBA" id="ARBA00007174"/>
    </source>
</evidence>
<keyword evidence="12" id="KW-0521">NADP</keyword>
<keyword evidence="9" id="KW-0566">Pantothenate biosynthesis</keyword>
<feature type="domain" description="MsrB" evidence="18">
    <location>
        <begin position="301"/>
        <end position="423"/>
    </location>
</feature>
<dbReference type="GO" id="GO:0030091">
    <property type="term" value="P:protein repair"/>
    <property type="evidence" value="ECO:0007669"/>
    <property type="project" value="InterPro"/>
</dbReference>
<name>A0A2K9B3K4_9GAMM</name>
<dbReference type="InterPro" id="IPR028427">
    <property type="entry name" value="Met_Sox_Rdtase_MsrB"/>
</dbReference>
<evidence type="ECO:0000256" key="4">
    <source>
        <dbReference type="ARBA" id="ARBA00007870"/>
    </source>
</evidence>
<dbReference type="Proteomes" id="UP000232693">
    <property type="component" value="Chromosome"/>
</dbReference>
<dbReference type="EMBL" id="CP025120">
    <property type="protein sequence ID" value="AUD79498.1"/>
    <property type="molecule type" value="Genomic_DNA"/>
</dbReference>
<keyword evidence="10" id="KW-0479">Metal-binding</keyword>
<dbReference type="Pfam" id="PF02558">
    <property type="entry name" value="ApbA"/>
    <property type="match status" value="1"/>
</dbReference>
<protein>
    <recommendedName>
        <fullName evidence="7">2-dehydropantoate 2-reductase</fullName>
        <ecNumber evidence="6">1.1.1.169</ecNumber>
        <ecNumber evidence="5">1.8.4.12</ecNumber>
    </recommendedName>
    <alternativeName>
        <fullName evidence="14">Ketopantoate reductase</fullName>
    </alternativeName>
    <alternativeName>
        <fullName evidence="8">Peptide methionine sulfoxide reductase MsrB</fullName>
    </alternativeName>
    <alternativeName>
        <fullName evidence="17">Peptide-methionine (R)-S-oxide reductase</fullName>
    </alternativeName>
</protein>
<comment type="catalytic activity">
    <reaction evidence="15">
        <text>L-methionyl-[protein] + [thioredoxin]-disulfide + H2O = L-methionyl-(R)-S-oxide-[protein] + [thioredoxin]-dithiol</text>
        <dbReference type="Rhea" id="RHEA:24164"/>
        <dbReference type="Rhea" id="RHEA-COMP:10698"/>
        <dbReference type="Rhea" id="RHEA-COMP:10700"/>
        <dbReference type="Rhea" id="RHEA-COMP:12313"/>
        <dbReference type="Rhea" id="RHEA-COMP:12314"/>
        <dbReference type="ChEBI" id="CHEBI:15377"/>
        <dbReference type="ChEBI" id="CHEBI:16044"/>
        <dbReference type="ChEBI" id="CHEBI:29950"/>
        <dbReference type="ChEBI" id="CHEBI:45764"/>
        <dbReference type="ChEBI" id="CHEBI:50058"/>
        <dbReference type="EC" id="1.8.4.12"/>
    </reaction>
</comment>
<comment type="pathway">
    <text evidence="2">Cofactor biosynthesis; (R)-pantothenate biosynthesis; (R)-pantoate from 3-methyl-2-oxobutanoate: step 2/2.</text>
</comment>
<dbReference type="Gene3D" id="3.40.50.720">
    <property type="entry name" value="NAD(P)-binding Rossmann-like Domain"/>
    <property type="match status" value="1"/>
</dbReference>
<keyword evidence="20" id="KW-1185">Reference proteome</keyword>
<comment type="cofactor">
    <cofactor evidence="1">
        <name>Zn(2+)</name>
        <dbReference type="ChEBI" id="CHEBI:29105"/>
    </cofactor>
</comment>
<dbReference type="FunFam" id="2.170.150.20:FF:000001">
    <property type="entry name" value="Peptide methionine sulfoxide reductase MsrB"/>
    <property type="match status" value="1"/>
</dbReference>
<evidence type="ECO:0000256" key="13">
    <source>
        <dbReference type="ARBA" id="ARBA00023002"/>
    </source>
</evidence>
<keyword evidence="13" id="KW-0560">Oxidoreductase</keyword>
<evidence type="ECO:0000256" key="1">
    <source>
        <dbReference type="ARBA" id="ARBA00001947"/>
    </source>
</evidence>
<dbReference type="Gene3D" id="1.10.1040.10">
    <property type="entry name" value="N-(1-d-carboxylethyl)-l-norvaline Dehydrogenase, domain 2"/>
    <property type="match status" value="1"/>
</dbReference>
<evidence type="ECO:0000256" key="12">
    <source>
        <dbReference type="ARBA" id="ARBA00022857"/>
    </source>
</evidence>
<evidence type="ECO:0000259" key="18">
    <source>
        <dbReference type="PROSITE" id="PS51790"/>
    </source>
</evidence>
<dbReference type="InterPro" id="IPR013328">
    <property type="entry name" value="6PGD_dom2"/>
</dbReference>
<dbReference type="InterPro" id="IPR003710">
    <property type="entry name" value="ApbA"/>
</dbReference>
<dbReference type="Pfam" id="PF01641">
    <property type="entry name" value="SelR"/>
    <property type="match status" value="1"/>
</dbReference>
<dbReference type="AlphaFoldDB" id="A0A2K9B3K4"/>
<dbReference type="GO" id="GO:0033743">
    <property type="term" value="F:peptide-methionine (R)-S-oxide reductase activity"/>
    <property type="evidence" value="ECO:0007669"/>
    <property type="project" value="UniProtKB-EC"/>
</dbReference>
<proteinExistence type="inferred from homology"/>
<dbReference type="GO" id="GO:0015940">
    <property type="term" value="P:pantothenate biosynthetic process"/>
    <property type="evidence" value="ECO:0007669"/>
    <property type="project" value="UniProtKB-UniPathway"/>
</dbReference>
<evidence type="ECO:0000256" key="10">
    <source>
        <dbReference type="ARBA" id="ARBA00022723"/>
    </source>
</evidence>
<keyword evidence="11" id="KW-0862">Zinc</keyword>
<dbReference type="SUPFAM" id="SSF51316">
    <property type="entry name" value="Mss4-like"/>
    <property type="match status" value="1"/>
</dbReference>
<evidence type="ECO:0000313" key="20">
    <source>
        <dbReference type="Proteomes" id="UP000232693"/>
    </source>
</evidence>
<dbReference type="Gene3D" id="2.170.150.20">
    <property type="entry name" value="Peptide methionine sulfoxide reductase"/>
    <property type="match status" value="1"/>
</dbReference>
<evidence type="ECO:0000256" key="8">
    <source>
        <dbReference type="ARBA" id="ARBA00021130"/>
    </source>
</evidence>
<reference evidence="19 20" key="1">
    <citation type="submission" date="2017-12" db="EMBL/GenBank/DDBJ databases">
        <title>Kangiella profundi FT102 completed genome.</title>
        <authorList>
            <person name="Xu J."/>
            <person name="Wang J."/>
            <person name="Lu Y."/>
        </authorList>
    </citation>
    <scope>NUCLEOTIDE SEQUENCE [LARGE SCALE GENOMIC DNA]</scope>
    <source>
        <strain evidence="19 20">FT102</strain>
    </source>
</reference>
<comment type="similarity">
    <text evidence="4">Belongs to the ketopantoate reductase family.</text>
</comment>
<dbReference type="InterPro" id="IPR036291">
    <property type="entry name" value="NAD(P)-bd_dom_sf"/>
</dbReference>
<dbReference type="OrthoDB" id="6530772at2"/>
<dbReference type="PROSITE" id="PS51790">
    <property type="entry name" value="MSRB"/>
    <property type="match status" value="1"/>
</dbReference>
<evidence type="ECO:0000256" key="7">
    <source>
        <dbReference type="ARBA" id="ARBA00019465"/>
    </source>
</evidence>
<dbReference type="NCBIfam" id="TIGR00745">
    <property type="entry name" value="apbA_panE"/>
    <property type="match status" value="1"/>
</dbReference>
<evidence type="ECO:0000256" key="16">
    <source>
        <dbReference type="ARBA" id="ARBA00048793"/>
    </source>
</evidence>
<dbReference type="NCBIfam" id="TIGR00357">
    <property type="entry name" value="peptide-methionine (R)-S-oxide reductase MsrB"/>
    <property type="match status" value="1"/>
</dbReference>
<comment type="similarity">
    <text evidence="3">Belongs to the MsrB Met sulfoxide reductase family.</text>
</comment>
<dbReference type="PANTHER" id="PTHR10173">
    <property type="entry name" value="METHIONINE SULFOXIDE REDUCTASE"/>
    <property type="match status" value="1"/>
</dbReference>
<dbReference type="GO" id="GO:0008677">
    <property type="term" value="F:2-dehydropantoate 2-reductase activity"/>
    <property type="evidence" value="ECO:0007669"/>
    <property type="project" value="UniProtKB-EC"/>
</dbReference>
<dbReference type="EC" id="1.1.1.169" evidence="6"/>
<dbReference type="Pfam" id="PF08546">
    <property type="entry name" value="ApbA_C"/>
    <property type="match status" value="1"/>
</dbReference>
<evidence type="ECO:0000256" key="6">
    <source>
        <dbReference type="ARBA" id="ARBA00013014"/>
    </source>
</evidence>
<sequence length="424" mass="48086">MISILGAGAIGQLLAHKLTDASVECQLIVSDTDKYSSQNWQFCDLDKNIRVNQLSSSSASETSLLEIVFVCVKTPQLREALDSIKHRLSDHSQLVLFQNGMGHEDIAKHFVSEQNIFFASNTHGAYRESSQNLVYAGAGQIIVGALNQQSPPKWFNQLSEVNSGLEFEWVNDIRPILWRKLLINAVINPLTAIHRCKNGELINEQYQPQLLALIDETRRFAKEMKFGFAEDIKAIILDVIKQTANNYSSMYQDVVAERTTEIDAINGYLLDQMENKQFHAPHHWALWSQFHVLYPPLKHQAEEKSKEFDQLTYHVTQEHGTERPFTGQYNMHHEQGSYKCVCCGSVLFDDKGKFESGCGWPSFDRAQNNKAIAYRVDNSHNMQRVEILCAQCGSHLGHVFEDGPTETGQRYCVNSVSLDFEPAN</sequence>
<dbReference type="PANTHER" id="PTHR10173:SF52">
    <property type="entry name" value="METHIONINE-R-SULFOXIDE REDUCTASE B1"/>
    <property type="match status" value="1"/>
</dbReference>
<dbReference type="InterPro" id="IPR011057">
    <property type="entry name" value="Mss4-like_sf"/>
</dbReference>
<evidence type="ECO:0000256" key="14">
    <source>
        <dbReference type="ARBA" id="ARBA00032024"/>
    </source>
</evidence>
<organism evidence="19 20">
    <name type="scientific">Kangiella profundi</name>
    <dbReference type="NCBI Taxonomy" id="1561924"/>
    <lineage>
        <taxon>Bacteria</taxon>
        <taxon>Pseudomonadati</taxon>
        <taxon>Pseudomonadota</taxon>
        <taxon>Gammaproteobacteria</taxon>
        <taxon>Kangiellales</taxon>
        <taxon>Kangiellaceae</taxon>
        <taxon>Kangiella</taxon>
    </lineage>
</organism>
<dbReference type="SUPFAM" id="SSF51735">
    <property type="entry name" value="NAD(P)-binding Rossmann-fold domains"/>
    <property type="match status" value="1"/>
</dbReference>
<evidence type="ECO:0000256" key="5">
    <source>
        <dbReference type="ARBA" id="ARBA00012499"/>
    </source>
</evidence>
<evidence type="ECO:0000256" key="11">
    <source>
        <dbReference type="ARBA" id="ARBA00022833"/>
    </source>
</evidence>
<dbReference type="GO" id="GO:0005737">
    <property type="term" value="C:cytoplasm"/>
    <property type="evidence" value="ECO:0007669"/>
    <property type="project" value="TreeGrafter"/>
</dbReference>
<comment type="catalytic activity">
    <reaction evidence="16">
        <text>(R)-pantoate + NADP(+) = 2-dehydropantoate + NADPH + H(+)</text>
        <dbReference type="Rhea" id="RHEA:16233"/>
        <dbReference type="ChEBI" id="CHEBI:11561"/>
        <dbReference type="ChEBI" id="CHEBI:15378"/>
        <dbReference type="ChEBI" id="CHEBI:15980"/>
        <dbReference type="ChEBI" id="CHEBI:57783"/>
        <dbReference type="ChEBI" id="CHEBI:58349"/>
        <dbReference type="EC" id="1.1.1.169"/>
    </reaction>
</comment>
<dbReference type="GO" id="GO:0046872">
    <property type="term" value="F:metal ion binding"/>
    <property type="evidence" value="ECO:0007669"/>
    <property type="project" value="UniProtKB-KW"/>
</dbReference>
<dbReference type="UniPathway" id="UPA00028">
    <property type="reaction ID" value="UER00004"/>
</dbReference>
<evidence type="ECO:0000313" key="19">
    <source>
        <dbReference type="EMBL" id="AUD79498.1"/>
    </source>
</evidence>
<evidence type="ECO:0000256" key="9">
    <source>
        <dbReference type="ARBA" id="ARBA00022655"/>
    </source>
</evidence>
<dbReference type="GO" id="GO:0006979">
    <property type="term" value="P:response to oxidative stress"/>
    <property type="evidence" value="ECO:0007669"/>
    <property type="project" value="InterPro"/>
</dbReference>
<dbReference type="SUPFAM" id="SSF48179">
    <property type="entry name" value="6-phosphogluconate dehydrogenase C-terminal domain-like"/>
    <property type="match status" value="1"/>
</dbReference>
<dbReference type="InterPro" id="IPR013752">
    <property type="entry name" value="KPA_reductase"/>
</dbReference>
<evidence type="ECO:0000256" key="15">
    <source>
        <dbReference type="ARBA" id="ARBA00048488"/>
    </source>
</evidence>
<dbReference type="KEGG" id="kpd:CW740_09690"/>
<evidence type="ECO:0000256" key="2">
    <source>
        <dbReference type="ARBA" id="ARBA00004994"/>
    </source>
</evidence>
<dbReference type="InterPro" id="IPR002579">
    <property type="entry name" value="Met_Sox_Rdtase_MsrB_dom"/>
</dbReference>
<dbReference type="EC" id="1.8.4.12" evidence="5"/>
<gene>
    <name evidence="19" type="primary">msrB</name>
    <name evidence="19" type="ORF">CW740_09690</name>
</gene>
<accession>A0A2K9B3K4</accession>
<dbReference type="InterPro" id="IPR008927">
    <property type="entry name" value="6-PGluconate_DH-like_C_sf"/>
</dbReference>